<evidence type="ECO:0000259" key="2">
    <source>
        <dbReference type="Pfam" id="PF01171"/>
    </source>
</evidence>
<dbReference type="GO" id="GO:0016740">
    <property type="term" value="F:transferase activity"/>
    <property type="evidence" value="ECO:0007669"/>
    <property type="project" value="UniProtKB-KW"/>
</dbReference>
<dbReference type="InterPro" id="IPR011063">
    <property type="entry name" value="TilS/TtcA_N"/>
</dbReference>
<name>A0A7C4TH52_UNCW3</name>
<gene>
    <name evidence="3" type="ORF">ENV60_03580</name>
</gene>
<reference evidence="3" key="1">
    <citation type="journal article" date="2020" name="mSystems">
        <title>Genome- and Community-Level Interaction Insights into Carbon Utilization and Element Cycling Functions of Hydrothermarchaeota in Hydrothermal Sediment.</title>
        <authorList>
            <person name="Zhou Z."/>
            <person name="Liu Y."/>
            <person name="Xu W."/>
            <person name="Pan J."/>
            <person name="Luo Z.H."/>
            <person name="Li M."/>
        </authorList>
    </citation>
    <scope>NUCLEOTIDE SEQUENCE [LARGE SCALE GENOMIC DNA]</scope>
    <source>
        <strain evidence="3">SpSt-774</strain>
    </source>
</reference>
<dbReference type="InterPro" id="IPR014729">
    <property type="entry name" value="Rossmann-like_a/b/a_fold"/>
</dbReference>
<dbReference type="Gene3D" id="3.40.50.620">
    <property type="entry name" value="HUPs"/>
    <property type="match status" value="1"/>
</dbReference>
<sequence length="242" mass="28627">MIYLGQLKRLINNCLSLIRWAIERYQFLSKNSRAVVAVSGGVDSLLLLFLLNEYNRRFNQKWEIYPCHINPGFPNWNAEIIQNYAQKMGLSCKVIDTDISKRVKDSPKRCFLCARERRKKLLEYADSLNIFQIALAHHLEDAAETLIMNILYNGEISTILPKQPVIAGRFFFIRPIYYVAKKKIIELARLLNLPENMNICPYYSFSKREKIRRFIQEIEKEYPDIYQTIFSGIFNIRREYLP</sequence>
<organism evidence="3">
    <name type="scientific">candidate division WOR-3 bacterium</name>
    <dbReference type="NCBI Taxonomy" id="2052148"/>
    <lineage>
        <taxon>Bacteria</taxon>
        <taxon>Bacteria division WOR-3</taxon>
    </lineage>
</organism>
<dbReference type="PIRSF" id="PIRSF004976">
    <property type="entry name" value="ATPase_YdaO"/>
    <property type="match status" value="1"/>
</dbReference>
<dbReference type="PANTHER" id="PTHR43686:SF1">
    <property type="entry name" value="AMINOTRAN_5 DOMAIN-CONTAINING PROTEIN"/>
    <property type="match status" value="1"/>
</dbReference>
<comment type="caution">
    <text evidence="3">The sequence shown here is derived from an EMBL/GenBank/DDBJ whole genome shotgun (WGS) entry which is preliminary data.</text>
</comment>
<accession>A0A7C4TH52</accession>
<dbReference type="Pfam" id="PF01171">
    <property type="entry name" value="ATP_bind_3"/>
    <property type="match status" value="1"/>
</dbReference>
<feature type="domain" description="tRNA(Ile)-lysidine/2-thiocytidine synthase N-terminal" evidence="2">
    <location>
        <begin position="34"/>
        <end position="192"/>
    </location>
</feature>
<dbReference type="GO" id="GO:0008033">
    <property type="term" value="P:tRNA processing"/>
    <property type="evidence" value="ECO:0007669"/>
    <property type="project" value="InterPro"/>
</dbReference>
<proteinExistence type="predicted"/>
<dbReference type="PANTHER" id="PTHR43686">
    <property type="entry name" value="SULFURTRANSFERASE-RELATED"/>
    <property type="match status" value="1"/>
</dbReference>
<evidence type="ECO:0000256" key="1">
    <source>
        <dbReference type="ARBA" id="ARBA00022679"/>
    </source>
</evidence>
<dbReference type="EMBL" id="DTGZ01000069">
    <property type="protein sequence ID" value="HGV97361.1"/>
    <property type="molecule type" value="Genomic_DNA"/>
</dbReference>
<dbReference type="SUPFAM" id="SSF52402">
    <property type="entry name" value="Adenine nucleotide alpha hydrolases-like"/>
    <property type="match status" value="1"/>
</dbReference>
<evidence type="ECO:0000313" key="3">
    <source>
        <dbReference type="EMBL" id="HGV97361.1"/>
    </source>
</evidence>
<dbReference type="AlphaFoldDB" id="A0A7C4TH52"/>
<protein>
    <recommendedName>
        <fullName evidence="2">tRNA(Ile)-lysidine/2-thiocytidine synthase N-terminal domain-containing protein</fullName>
    </recommendedName>
</protein>
<dbReference type="InterPro" id="IPR035107">
    <property type="entry name" value="tRNA_thiolation_TtcA_Ctu1"/>
</dbReference>
<keyword evidence="1" id="KW-0808">Transferase</keyword>